<proteinExistence type="inferred from homology"/>
<dbReference type="InterPro" id="IPR023090">
    <property type="entry name" value="UPF0702_alpha/beta_dom_sf"/>
</dbReference>
<evidence type="ECO:0000256" key="3">
    <source>
        <dbReference type="ARBA" id="ARBA00022475"/>
    </source>
</evidence>
<keyword evidence="4 7" id="KW-0812">Transmembrane</keyword>
<dbReference type="PANTHER" id="PTHR34582:SF6">
    <property type="entry name" value="UPF0702 TRANSMEMBRANE PROTEIN YCAP"/>
    <property type="match status" value="1"/>
</dbReference>
<evidence type="ECO:0000259" key="8">
    <source>
        <dbReference type="Pfam" id="PF04239"/>
    </source>
</evidence>
<name>A0ABV8Y2K0_9MICC</name>
<keyword evidence="3" id="KW-1003">Cell membrane</keyword>
<evidence type="ECO:0000256" key="6">
    <source>
        <dbReference type="ARBA" id="ARBA00023136"/>
    </source>
</evidence>
<dbReference type="Gene3D" id="3.30.240.20">
    <property type="entry name" value="bsu07140 like domains"/>
    <property type="match status" value="1"/>
</dbReference>
<evidence type="ECO:0000256" key="5">
    <source>
        <dbReference type="ARBA" id="ARBA00022989"/>
    </source>
</evidence>
<dbReference type="PANTHER" id="PTHR34582">
    <property type="entry name" value="UPF0702 TRANSMEMBRANE PROTEIN YCAP"/>
    <property type="match status" value="1"/>
</dbReference>
<evidence type="ECO:0000256" key="4">
    <source>
        <dbReference type="ARBA" id="ARBA00022692"/>
    </source>
</evidence>
<evidence type="ECO:0000256" key="7">
    <source>
        <dbReference type="SAM" id="Phobius"/>
    </source>
</evidence>
<organism evidence="9 10">
    <name type="scientific">Citricoccus alkalitolerans</name>
    <dbReference type="NCBI Taxonomy" id="246603"/>
    <lineage>
        <taxon>Bacteria</taxon>
        <taxon>Bacillati</taxon>
        <taxon>Actinomycetota</taxon>
        <taxon>Actinomycetes</taxon>
        <taxon>Micrococcales</taxon>
        <taxon>Micrococcaceae</taxon>
        <taxon>Citricoccus</taxon>
    </lineage>
</organism>
<keyword evidence="5 7" id="KW-1133">Transmembrane helix</keyword>
<reference evidence="10" key="1">
    <citation type="journal article" date="2019" name="Int. J. Syst. Evol. Microbiol.">
        <title>The Global Catalogue of Microorganisms (GCM) 10K type strain sequencing project: providing services to taxonomists for standard genome sequencing and annotation.</title>
        <authorList>
            <consortium name="The Broad Institute Genomics Platform"/>
            <consortium name="The Broad Institute Genome Sequencing Center for Infectious Disease"/>
            <person name="Wu L."/>
            <person name="Ma J."/>
        </authorList>
    </citation>
    <scope>NUCLEOTIDE SEQUENCE [LARGE SCALE GENOMIC DNA]</scope>
    <source>
        <strain evidence="10">CGMCC 1.12125</strain>
    </source>
</reference>
<keyword evidence="6 7" id="KW-0472">Membrane</keyword>
<comment type="similarity">
    <text evidence="2">Belongs to the UPF0702 family.</text>
</comment>
<evidence type="ECO:0000256" key="2">
    <source>
        <dbReference type="ARBA" id="ARBA00006448"/>
    </source>
</evidence>
<dbReference type="Pfam" id="PF04239">
    <property type="entry name" value="DUF421"/>
    <property type="match status" value="1"/>
</dbReference>
<keyword evidence="10" id="KW-1185">Reference proteome</keyword>
<evidence type="ECO:0000313" key="9">
    <source>
        <dbReference type="EMBL" id="MFC4430980.1"/>
    </source>
</evidence>
<dbReference type="EMBL" id="JBHSEN010000003">
    <property type="protein sequence ID" value="MFC4430980.1"/>
    <property type="molecule type" value="Genomic_DNA"/>
</dbReference>
<comment type="subcellular location">
    <subcellularLocation>
        <location evidence="1">Cell membrane</location>
        <topology evidence="1">Multi-pass membrane protein</topology>
    </subcellularLocation>
</comment>
<dbReference type="Proteomes" id="UP001595965">
    <property type="component" value="Unassembled WGS sequence"/>
</dbReference>
<feature type="domain" description="YetF C-terminal" evidence="8">
    <location>
        <begin position="93"/>
        <end position="161"/>
    </location>
</feature>
<protein>
    <submittedName>
        <fullName evidence="9">DUF421 domain-containing protein</fullName>
    </submittedName>
</protein>
<dbReference type="RefSeq" id="WP_344231121.1">
    <property type="nucleotide sequence ID" value="NZ_BAAALH010000003.1"/>
</dbReference>
<sequence>MLDWSAFLELSLPVGELLVRGTITFLGLMLLLRLVGQRESGGLGMTDLLVIILIADAASAGLTGDAQTIADGAVLVGTILLWSILLDAVAYRWPQVGRLLKARPKPLIENGRLNRRAMRREFMAETEVTSQLRLHGIEDIHEVERAYIEPNGMISVIPRQDTETTDTPEPPAT</sequence>
<feature type="transmembrane region" description="Helical" evidence="7">
    <location>
        <begin position="17"/>
        <end position="36"/>
    </location>
</feature>
<gene>
    <name evidence="9" type="ORF">ACFO0K_15015</name>
</gene>
<evidence type="ECO:0000313" key="10">
    <source>
        <dbReference type="Proteomes" id="UP001595965"/>
    </source>
</evidence>
<accession>A0ABV8Y2K0</accession>
<dbReference type="InterPro" id="IPR007353">
    <property type="entry name" value="DUF421"/>
</dbReference>
<feature type="transmembrane region" description="Helical" evidence="7">
    <location>
        <begin position="48"/>
        <end position="66"/>
    </location>
</feature>
<evidence type="ECO:0000256" key="1">
    <source>
        <dbReference type="ARBA" id="ARBA00004651"/>
    </source>
</evidence>
<comment type="caution">
    <text evidence="9">The sequence shown here is derived from an EMBL/GenBank/DDBJ whole genome shotgun (WGS) entry which is preliminary data.</text>
</comment>
<feature type="transmembrane region" description="Helical" evidence="7">
    <location>
        <begin position="72"/>
        <end position="93"/>
    </location>
</feature>